<dbReference type="KEGG" id="tah:SU86_001680"/>
<dbReference type="Proteomes" id="UP000266745">
    <property type="component" value="Chromosome"/>
</dbReference>
<accession>A0A3G1B0Q4</accession>
<dbReference type="SUPFAM" id="SSF46785">
    <property type="entry name" value="Winged helix' DNA-binding domain"/>
    <property type="match status" value="1"/>
</dbReference>
<dbReference type="InterPro" id="IPR036388">
    <property type="entry name" value="WH-like_DNA-bd_sf"/>
</dbReference>
<dbReference type="InterPro" id="IPR036390">
    <property type="entry name" value="WH_DNA-bd_sf"/>
</dbReference>
<reference evidence="1 2" key="1">
    <citation type="journal article" date="2016" name="Sci. Rep.">
        <title>A novel ammonia-oxidizing archaeon from wastewater treatment plant: Its enrichment, physiological and genomic characteristics.</title>
        <authorList>
            <person name="Li Y."/>
            <person name="Ding K."/>
            <person name="Wen X."/>
            <person name="Zhang B."/>
            <person name="Shen B."/>
            <person name="Yang Y."/>
        </authorList>
    </citation>
    <scope>NUCLEOTIDE SEQUENCE [LARGE SCALE GENOMIC DNA]</scope>
    <source>
        <strain evidence="1 2">SAT1</strain>
    </source>
</reference>
<evidence type="ECO:0000313" key="2">
    <source>
        <dbReference type="Proteomes" id="UP000266745"/>
    </source>
</evidence>
<gene>
    <name evidence="1" type="ORF">SU86_001680</name>
</gene>
<dbReference type="AlphaFoldDB" id="A0A3G1B0Q4"/>
<name>A0A3G1B0Q4_9ARCH</name>
<dbReference type="Gene3D" id="1.10.10.10">
    <property type="entry name" value="Winged helix-like DNA-binding domain superfamily/Winged helix DNA-binding domain"/>
    <property type="match status" value="1"/>
</dbReference>
<dbReference type="STRING" id="1603555.SU86_001680"/>
<evidence type="ECO:0000313" key="1">
    <source>
        <dbReference type="EMBL" id="AJZ75309.1"/>
    </source>
</evidence>
<proteinExistence type="predicted"/>
<sequence length="109" mass="12362">MIEKNSIFQLSQYDITQQIIETLANVYSRAVLFCIIDEAKDAQTIADDQKMSISTVYKILSNLENLTLIEVDRFEISDAGKKIKFYKSRIKKAEIIVGGNTPTLNLQSN</sequence>
<dbReference type="EMBL" id="CP011097">
    <property type="protein sequence ID" value="AJZ75309.1"/>
    <property type="molecule type" value="Genomic_DNA"/>
</dbReference>
<organism evidence="1 2">
    <name type="scientific">Candidatus Nitrosotenuis cloacae</name>
    <dbReference type="NCBI Taxonomy" id="1603555"/>
    <lineage>
        <taxon>Archaea</taxon>
        <taxon>Nitrososphaerota</taxon>
        <taxon>Candidatus Nitrosotenuis</taxon>
    </lineage>
</organism>
<protein>
    <submittedName>
        <fullName evidence="1">Transcriptional regulator</fullName>
    </submittedName>
</protein>
<keyword evidence="2" id="KW-1185">Reference proteome</keyword>